<organism evidence="2 3">
    <name type="scientific">Parasulfuritortus cantonensis</name>
    <dbReference type="NCBI Taxonomy" id="2528202"/>
    <lineage>
        <taxon>Bacteria</taxon>
        <taxon>Pseudomonadati</taxon>
        <taxon>Pseudomonadota</taxon>
        <taxon>Betaproteobacteria</taxon>
        <taxon>Nitrosomonadales</taxon>
        <taxon>Thiobacillaceae</taxon>
        <taxon>Parasulfuritortus</taxon>
    </lineage>
</organism>
<dbReference type="EMBL" id="SJZB01000039">
    <property type="protein sequence ID" value="TCJ13423.1"/>
    <property type="molecule type" value="Genomic_DNA"/>
</dbReference>
<keyword evidence="1" id="KW-1133">Transmembrane helix</keyword>
<keyword evidence="3" id="KW-1185">Reference proteome</keyword>
<dbReference type="Proteomes" id="UP000295443">
    <property type="component" value="Unassembled WGS sequence"/>
</dbReference>
<gene>
    <name evidence="2" type="ORF">EZJ19_10250</name>
</gene>
<evidence type="ECO:0000313" key="3">
    <source>
        <dbReference type="Proteomes" id="UP000295443"/>
    </source>
</evidence>
<sequence>MSNLINEVGTYGLFLGLPLLFLAIVLWVYRPGAARRYRADGRIPFEDERGRRRDGHAAGPGAAG</sequence>
<evidence type="ECO:0000313" key="2">
    <source>
        <dbReference type="EMBL" id="TCJ13423.1"/>
    </source>
</evidence>
<accession>A0A4R1B9A1</accession>
<keyword evidence="1" id="KW-0812">Transmembrane</keyword>
<dbReference type="RefSeq" id="WP_131447249.1">
    <property type="nucleotide sequence ID" value="NZ_SJZB01000039.1"/>
</dbReference>
<feature type="transmembrane region" description="Helical" evidence="1">
    <location>
        <begin position="12"/>
        <end position="29"/>
    </location>
</feature>
<keyword evidence="1" id="KW-0472">Membrane</keyword>
<dbReference type="InterPro" id="IPR008621">
    <property type="entry name" value="Cbb3-typ_cyt_oxidase_comp"/>
</dbReference>
<name>A0A4R1B9A1_9PROT</name>
<reference evidence="2 3" key="1">
    <citation type="submission" date="2019-03" db="EMBL/GenBank/DDBJ databases">
        <title>Genome sequence of Thiobacillaceae bacterium LSR1, a sulfur-oxidizing bacterium isolated from freshwater sediment.</title>
        <authorList>
            <person name="Li S."/>
        </authorList>
    </citation>
    <scope>NUCLEOTIDE SEQUENCE [LARGE SCALE GENOMIC DNA]</scope>
    <source>
        <strain evidence="2 3">LSR1</strain>
    </source>
</reference>
<comment type="caution">
    <text evidence="2">The sequence shown here is derived from an EMBL/GenBank/DDBJ whole genome shotgun (WGS) entry which is preliminary data.</text>
</comment>
<protein>
    <submittedName>
        <fullName evidence="2">Cbb3-type cytochrome c oxidase subunit 3</fullName>
    </submittedName>
</protein>
<evidence type="ECO:0000256" key="1">
    <source>
        <dbReference type="SAM" id="Phobius"/>
    </source>
</evidence>
<dbReference type="OrthoDB" id="9801588at2"/>
<dbReference type="Pfam" id="PF05545">
    <property type="entry name" value="FixQ"/>
    <property type="match status" value="1"/>
</dbReference>
<proteinExistence type="predicted"/>
<dbReference type="AlphaFoldDB" id="A0A4R1B9A1"/>